<name>V6LQQ3_9EUKA</name>
<protein>
    <submittedName>
        <fullName evidence="1">Uncharacterized protein</fullName>
    </submittedName>
</protein>
<gene>
    <name evidence="1" type="ORF">SS50377_17241</name>
</gene>
<organism evidence="1">
    <name type="scientific">Spironucleus salmonicida</name>
    <dbReference type="NCBI Taxonomy" id="348837"/>
    <lineage>
        <taxon>Eukaryota</taxon>
        <taxon>Metamonada</taxon>
        <taxon>Diplomonadida</taxon>
        <taxon>Hexamitidae</taxon>
        <taxon>Hexamitinae</taxon>
        <taxon>Spironucleus</taxon>
    </lineage>
</organism>
<accession>V6LQQ3</accession>
<dbReference type="EMBL" id="KI546146">
    <property type="protein sequence ID" value="EST43084.1"/>
    <property type="molecule type" value="Genomic_DNA"/>
</dbReference>
<evidence type="ECO:0000313" key="1">
    <source>
        <dbReference type="EMBL" id="EST43084.1"/>
    </source>
</evidence>
<reference evidence="1" key="1">
    <citation type="journal article" date="2014" name="PLoS Genet.">
        <title>The Genome of Spironucleus salmonicida Highlights a Fish Pathogen Adapted to Fluctuating Environments.</title>
        <authorList>
            <person name="Xu F."/>
            <person name="Jerlstrom-Hultqvist J."/>
            <person name="Einarsson E."/>
            <person name="Astvaldsson A."/>
            <person name="Svard S.G."/>
            <person name="Andersson J.O."/>
        </authorList>
    </citation>
    <scope>NUCLEOTIDE SEQUENCE</scope>
</reference>
<dbReference type="AlphaFoldDB" id="V6LQQ3"/>
<sequence>MFTTNQSYGHDFMRQMLFELYFVVFADCESSSHSASNFRSYKEISGRNLHMKKYRAIGSNLPQVEWKVMSIQISYEQKQR</sequence>
<proteinExistence type="predicted"/>